<evidence type="ECO:0000256" key="5">
    <source>
        <dbReference type="ARBA" id="ARBA00023163"/>
    </source>
</evidence>
<comment type="caution">
    <text evidence="10">The sequence shown here is derived from an EMBL/GenBank/DDBJ whole genome shotgun (WGS) entry which is preliminary data.</text>
</comment>
<keyword evidence="1 6" id="KW-0597">Phosphoprotein</keyword>
<dbReference type="GO" id="GO:0032993">
    <property type="term" value="C:protein-DNA complex"/>
    <property type="evidence" value="ECO:0007669"/>
    <property type="project" value="TreeGrafter"/>
</dbReference>
<dbReference type="SUPFAM" id="SSF46785">
    <property type="entry name" value="Winged helix' DNA-binding domain"/>
    <property type="match status" value="1"/>
</dbReference>
<dbReference type="Proteomes" id="UP000667650">
    <property type="component" value="Unassembled WGS sequence"/>
</dbReference>
<name>A0A964WX94_9FLAO</name>
<reference evidence="10" key="1">
    <citation type="submission" date="2020-01" db="EMBL/GenBank/DDBJ databases">
        <title>Muricauda ochracea sp. nov., isolated from a tidal flat of Garorim bay in Korea.</title>
        <authorList>
            <person name="Kim D."/>
            <person name="Yoo Y."/>
            <person name="Kim J.-J."/>
        </authorList>
    </citation>
    <scope>NUCLEOTIDE SEQUENCE</scope>
    <source>
        <strain evidence="10">JGD-17</strain>
    </source>
</reference>
<dbReference type="InterPro" id="IPR036388">
    <property type="entry name" value="WH-like_DNA-bd_sf"/>
</dbReference>
<dbReference type="InterPro" id="IPR036390">
    <property type="entry name" value="WH_DNA-bd_sf"/>
</dbReference>
<dbReference type="AlphaFoldDB" id="A0A964WX94"/>
<dbReference type="SUPFAM" id="SSF52172">
    <property type="entry name" value="CheY-like"/>
    <property type="match status" value="1"/>
</dbReference>
<evidence type="ECO:0000256" key="1">
    <source>
        <dbReference type="ARBA" id="ARBA00022553"/>
    </source>
</evidence>
<feature type="domain" description="Response regulatory" evidence="8">
    <location>
        <begin position="3"/>
        <end position="119"/>
    </location>
</feature>
<keyword evidence="11" id="KW-1185">Reference proteome</keyword>
<dbReference type="Gene3D" id="1.10.10.10">
    <property type="entry name" value="Winged helix-like DNA-binding domain superfamily/Winged helix DNA-binding domain"/>
    <property type="match status" value="1"/>
</dbReference>
<feature type="modified residue" description="4-aspartylphosphate" evidence="6">
    <location>
        <position position="52"/>
    </location>
</feature>
<proteinExistence type="predicted"/>
<evidence type="ECO:0000256" key="2">
    <source>
        <dbReference type="ARBA" id="ARBA00023012"/>
    </source>
</evidence>
<dbReference type="InterPro" id="IPR001789">
    <property type="entry name" value="Sig_transdc_resp-reg_receiver"/>
</dbReference>
<dbReference type="SUPFAM" id="SSF51206">
    <property type="entry name" value="cAMP-binding domain-like"/>
    <property type="match status" value="1"/>
</dbReference>
<dbReference type="Pfam" id="PF00027">
    <property type="entry name" value="cNMP_binding"/>
    <property type="match status" value="1"/>
</dbReference>
<evidence type="ECO:0000259" key="9">
    <source>
        <dbReference type="PROSITE" id="PS51063"/>
    </source>
</evidence>
<keyword evidence="5" id="KW-0804">Transcription</keyword>
<dbReference type="PROSITE" id="PS50110">
    <property type="entry name" value="RESPONSE_REGULATORY"/>
    <property type="match status" value="1"/>
</dbReference>
<sequence length="356" mass="40145">MKKILIIEDNKDVRENTADILELANYSVTTAPDGEIGIERAREVCPDLIVCDIMMPKLDGYGVLNALNNYDETAGIPFIFLTAKSEKAEMRKGMNLGADDYLTKPFEDYELIEAIECRIKKNEFLQKKVRNDVEGIHQFLEEASDYLNIGNIAKKYNQKDYEKKDFLFMEGDGAHTLYFVQRGVIKTYKSTESGKELVTGLHKTGDFIGQLSLLSPEGKYLETAVVLEEAEVFGIPKEQFTQLIYGNKEVAQKFIGLISNNLIEVQEQLVDMAYSSVRKRVAKTLLSMRDKGIIKTGIDEGLDIPREDFAGIIGTATETAIRTLTDFREEGLITMGKARRIILLNKDELQHVAEFG</sequence>
<feature type="domain" description="Cyclic nucleotide-binding" evidence="7">
    <location>
        <begin position="140"/>
        <end position="261"/>
    </location>
</feature>
<organism evidence="10 11">
    <name type="scientific">Flagellimonas ochracea</name>
    <dbReference type="NCBI Taxonomy" id="2696472"/>
    <lineage>
        <taxon>Bacteria</taxon>
        <taxon>Pseudomonadati</taxon>
        <taxon>Bacteroidota</taxon>
        <taxon>Flavobacteriia</taxon>
        <taxon>Flavobacteriales</taxon>
        <taxon>Flavobacteriaceae</taxon>
        <taxon>Flagellimonas</taxon>
    </lineage>
</organism>
<evidence type="ECO:0000256" key="4">
    <source>
        <dbReference type="ARBA" id="ARBA00023125"/>
    </source>
</evidence>
<dbReference type="CDD" id="cd17574">
    <property type="entry name" value="REC_OmpR"/>
    <property type="match status" value="1"/>
</dbReference>
<dbReference type="GO" id="GO:0006355">
    <property type="term" value="P:regulation of DNA-templated transcription"/>
    <property type="evidence" value="ECO:0007669"/>
    <property type="project" value="InterPro"/>
</dbReference>
<keyword evidence="4" id="KW-0238">DNA-binding</keyword>
<evidence type="ECO:0000259" key="8">
    <source>
        <dbReference type="PROSITE" id="PS50110"/>
    </source>
</evidence>
<evidence type="ECO:0000256" key="3">
    <source>
        <dbReference type="ARBA" id="ARBA00023015"/>
    </source>
</evidence>
<evidence type="ECO:0000313" key="10">
    <source>
        <dbReference type="EMBL" id="NAY91359.1"/>
    </source>
</evidence>
<dbReference type="EMBL" id="JAAABI010000001">
    <property type="protein sequence ID" value="NAY91359.1"/>
    <property type="molecule type" value="Genomic_DNA"/>
</dbReference>
<dbReference type="GO" id="GO:0005829">
    <property type="term" value="C:cytosol"/>
    <property type="evidence" value="ECO:0007669"/>
    <property type="project" value="TreeGrafter"/>
</dbReference>
<dbReference type="InterPro" id="IPR000595">
    <property type="entry name" value="cNMP-bd_dom"/>
</dbReference>
<dbReference type="CDD" id="cd00038">
    <property type="entry name" value="CAP_ED"/>
    <property type="match status" value="1"/>
</dbReference>
<dbReference type="PROSITE" id="PS51063">
    <property type="entry name" value="HTH_CRP_2"/>
    <property type="match status" value="1"/>
</dbReference>
<dbReference type="SMART" id="SM00419">
    <property type="entry name" value="HTH_CRP"/>
    <property type="match status" value="1"/>
</dbReference>
<dbReference type="Pfam" id="PF13545">
    <property type="entry name" value="HTH_Crp_2"/>
    <property type="match status" value="1"/>
</dbReference>
<dbReference type="PROSITE" id="PS50042">
    <property type="entry name" value="CNMP_BINDING_3"/>
    <property type="match status" value="1"/>
</dbReference>
<dbReference type="PANTHER" id="PTHR48111">
    <property type="entry name" value="REGULATOR OF RPOS"/>
    <property type="match status" value="1"/>
</dbReference>
<accession>A0A964WX94</accession>
<dbReference type="InterPro" id="IPR039420">
    <property type="entry name" value="WalR-like"/>
</dbReference>
<dbReference type="InterPro" id="IPR011006">
    <property type="entry name" value="CheY-like_superfamily"/>
</dbReference>
<dbReference type="PANTHER" id="PTHR48111:SF4">
    <property type="entry name" value="DNA-BINDING DUAL TRANSCRIPTIONAL REGULATOR OMPR"/>
    <property type="match status" value="1"/>
</dbReference>
<feature type="domain" description="HTH crp-type" evidence="9">
    <location>
        <begin position="275"/>
        <end position="347"/>
    </location>
</feature>
<keyword evidence="3" id="KW-0805">Transcription regulation</keyword>
<dbReference type="GO" id="GO:0000156">
    <property type="term" value="F:phosphorelay response regulator activity"/>
    <property type="evidence" value="ECO:0007669"/>
    <property type="project" value="TreeGrafter"/>
</dbReference>
<keyword evidence="2" id="KW-0902">Two-component regulatory system</keyword>
<gene>
    <name evidence="10" type="ORF">GTQ34_05450</name>
</gene>
<evidence type="ECO:0000313" key="11">
    <source>
        <dbReference type="Proteomes" id="UP000667650"/>
    </source>
</evidence>
<dbReference type="Gene3D" id="3.40.50.2300">
    <property type="match status" value="1"/>
</dbReference>
<dbReference type="InterPro" id="IPR018490">
    <property type="entry name" value="cNMP-bd_dom_sf"/>
</dbReference>
<protein>
    <submittedName>
        <fullName evidence="10">Response regulator</fullName>
    </submittedName>
</protein>
<evidence type="ECO:0000256" key="6">
    <source>
        <dbReference type="PROSITE-ProRule" id="PRU00169"/>
    </source>
</evidence>
<dbReference type="InterPro" id="IPR012318">
    <property type="entry name" value="HTH_CRP"/>
</dbReference>
<dbReference type="GO" id="GO:0000976">
    <property type="term" value="F:transcription cis-regulatory region binding"/>
    <property type="evidence" value="ECO:0007669"/>
    <property type="project" value="TreeGrafter"/>
</dbReference>
<dbReference type="SMART" id="SM00100">
    <property type="entry name" value="cNMP"/>
    <property type="match status" value="1"/>
</dbReference>
<dbReference type="InterPro" id="IPR014710">
    <property type="entry name" value="RmlC-like_jellyroll"/>
</dbReference>
<dbReference type="RefSeq" id="WP_166522724.1">
    <property type="nucleotide sequence ID" value="NZ_JAAABI010000001.1"/>
</dbReference>
<dbReference type="Pfam" id="PF00072">
    <property type="entry name" value="Response_reg"/>
    <property type="match status" value="1"/>
</dbReference>
<evidence type="ECO:0000259" key="7">
    <source>
        <dbReference type="PROSITE" id="PS50042"/>
    </source>
</evidence>
<dbReference type="Gene3D" id="2.60.120.10">
    <property type="entry name" value="Jelly Rolls"/>
    <property type="match status" value="1"/>
</dbReference>
<dbReference type="SMART" id="SM00448">
    <property type="entry name" value="REC"/>
    <property type="match status" value="1"/>
</dbReference>